<organism evidence="1 2">
    <name type="scientific">Cryptolaemus montrouzieri</name>
    <dbReference type="NCBI Taxonomy" id="559131"/>
    <lineage>
        <taxon>Eukaryota</taxon>
        <taxon>Metazoa</taxon>
        <taxon>Ecdysozoa</taxon>
        <taxon>Arthropoda</taxon>
        <taxon>Hexapoda</taxon>
        <taxon>Insecta</taxon>
        <taxon>Pterygota</taxon>
        <taxon>Neoptera</taxon>
        <taxon>Endopterygota</taxon>
        <taxon>Coleoptera</taxon>
        <taxon>Polyphaga</taxon>
        <taxon>Cucujiformia</taxon>
        <taxon>Coccinelloidea</taxon>
        <taxon>Coccinellidae</taxon>
        <taxon>Scymninae</taxon>
        <taxon>Scymnini</taxon>
        <taxon>Cryptolaemus</taxon>
    </lineage>
</organism>
<protein>
    <submittedName>
        <fullName evidence="1">Uncharacterized protein</fullName>
    </submittedName>
</protein>
<dbReference type="EMBL" id="JABFTP020000083">
    <property type="protein sequence ID" value="KAL3275794.1"/>
    <property type="molecule type" value="Genomic_DNA"/>
</dbReference>
<dbReference type="Proteomes" id="UP001516400">
    <property type="component" value="Unassembled WGS sequence"/>
</dbReference>
<gene>
    <name evidence="1" type="ORF">HHI36_020538</name>
</gene>
<comment type="caution">
    <text evidence="1">The sequence shown here is derived from an EMBL/GenBank/DDBJ whole genome shotgun (WGS) entry which is preliminary data.</text>
</comment>
<evidence type="ECO:0000313" key="2">
    <source>
        <dbReference type="Proteomes" id="UP001516400"/>
    </source>
</evidence>
<feature type="non-terminal residue" evidence="1">
    <location>
        <position position="95"/>
    </location>
</feature>
<keyword evidence="2" id="KW-1185">Reference proteome</keyword>
<proteinExistence type="predicted"/>
<reference evidence="1 2" key="1">
    <citation type="journal article" date="2021" name="BMC Biol.">
        <title>Horizontally acquired antibacterial genes associated with adaptive radiation of ladybird beetles.</title>
        <authorList>
            <person name="Li H.S."/>
            <person name="Tang X.F."/>
            <person name="Huang Y.H."/>
            <person name="Xu Z.Y."/>
            <person name="Chen M.L."/>
            <person name="Du X.Y."/>
            <person name="Qiu B.Y."/>
            <person name="Chen P.T."/>
            <person name="Zhang W."/>
            <person name="Slipinski A."/>
            <person name="Escalona H.E."/>
            <person name="Waterhouse R.M."/>
            <person name="Zwick A."/>
            <person name="Pang H."/>
        </authorList>
    </citation>
    <scope>NUCLEOTIDE SEQUENCE [LARGE SCALE GENOMIC DNA]</scope>
    <source>
        <strain evidence="1">SYSU2018</strain>
    </source>
</reference>
<sequence>MKPTFNIGFCGLAETSFVMYQRASSLSKASLLMKIRQNKVGDDEDPYSVDQVLRDENVIENDNLQNKLSFLFNVFQGLIPRISTRFEETENVEET</sequence>
<evidence type="ECO:0000313" key="1">
    <source>
        <dbReference type="EMBL" id="KAL3275794.1"/>
    </source>
</evidence>
<name>A0ABD2NBQ0_9CUCU</name>
<accession>A0ABD2NBQ0</accession>
<dbReference type="AlphaFoldDB" id="A0ABD2NBQ0"/>